<feature type="transmembrane region" description="Helical" evidence="7">
    <location>
        <begin position="175"/>
        <end position="195"/>
    </location>
</feature>
<dbReference type="PANTHER" id="PTHR30151">
    <property type="entry name" value="ALKANE SULFONATE ABC TRANSPORTER-RELATED, MEMBRANE SUBUNIT"/>
    <property type="match status" value="1"/>
</dbReference>
<evidence type="ECO:0000256" key="7">
    <source>
        <dbReference type="RuleBase" id="RU363032"/>
    </source>
</evidence>
<proteinExistence type="inferred from homology"/>
<dbReference type="GO" id="GO:0042918">
    <property type="term" value="P:alkanesulfonate transmembrane transport"/>
    <property type="evidence" value="ECO:0007669"/>
    <property type="project" value="UniProtKB-ARBA"/>
</dbReference>
<feature type="domain" description="ABC transmembrane type-1" evidence="8">
    <location>
        <begin position="42"/>
        <end position="226"/>
    </location>
</feature>
<comment type="subcellular location">
    <subcellularLocation>
        <location evidence="1 7">Cell membrane</location>
        <topology evidence="1 7">Multi-pass membrane protein</topology>
    </subcellularLocation>
</comment>
<dbReference type="SUPFAM" id="SSF161098">
    <property type="entry name" value="MetI-like"/>
    <property type="match status" value="1"/>
</dbReference>
<name>A0A0D8B8C4_9ACTN</name>
<evidence type="ECO:0000256" key="1">
    <source>
        <dbReference type="ARBA" id="ARBA00004651"/>
    </source>
</evidence>
<dbReference type="CDD" id="cd06261">
    <property type="entry name" value="TM_PBP2"/>
    <property type="match status" value="1"/>
</dbReference>
<dbReference type="InterPro" id="IPR000515">
    <property type="entry name" value="MetI-like"/>
</dbReference>
<feature type="transmembrane region" description="Helical" evidence="7">
    <location>
        <begin position="113"/>
        <end position="131"/>
    </location>
</feature>
<dbReference type="AlphaFoldDB" id="A0A0D8B8C4"/>
<reference evidence="10" key="1">
    <citation type="submission" date="2015-02" db="EMBL/GenBank/DDBJ databases">
        <title>Draft Genome of Frankia sp. CpI1-S.</title>
        <authorList>
            <person name="Oshone R.T."/>
            <person name="Ngom M."/>
            <person name="Ghodhbane-Gtari F."/>
            <person name="Gtari M."/>
            <person name="Morris K."/>
            <person name="Thomas K."/>
            <person name="Sen A."/>
            <person name="Tisa L.S."/>
        </authorList>
    </citation>
    <scope>NUCLEOTIDE SEQUENCE [LARGE SCALE GENOMIC DNA]</scope>
    <source>
        <strain evidence="10">CpI1-S</strain>
    </source>
</reference>
<dbReference type="Gene3D" id="1.10.3720.10">
    <property type="entry name" value="MetI-like"/>
    <property type="match status" value="1"/>
</dbReference>
<organism evidence="9 10">
    <name type="scientific">Frankia torreyi</name>
    <dbReference type="NCBI Taxonomy" id="1856"/>
    <lineage>
        <taxon>Bacteria</taxon>
        <taxon>Bacillati</taxon>
        <taxon>Actinomycetota</taxon>
        <taxon>Actinomycetes</taxon>
        <taxon>Frankiales</taxon>
        <taxon>Frankiaceae</taxon>
        <taxon>Frankia</taxon>
    </lineage>
</organism>
<keyword evidence="4 7" id="KW-0812">Transmembrane</keyword>
<keyword evidence="6 7" id="KW-0472">Membrane</keyword>
<evidence type="ECO:0000313" key="9">
    <source>
        <dbReference type="EMBL" id="KJE20184.1"/>
    </source>
</evidence>
<keyword evidence="5 7" id="KW-1133">Transmembrane helix</keyword>
<evidence type="ECO:0000256" key="3">
    <source>
        <dbReference type="ARBA" id="ARBA00022475"/>
    </source>
</evidence>
<evidence type="ECO:0000256" key="4">
    <source>
        <dbReference type="ARBA" id="ARBA00022692"/>
    </source>
</evidence>
<accession>A0A0D8B8C4</accession>
<dbReference type="GO" id="GO:0005886">
    <property type="term" value="C:plasma membrane"/>
    <property type="evidence" value="ECO:0007669"/>
    <property type="project" value="UniProtKB-SubCell"/>
</dbReference>
<dbReference type="PATRIC" id="fig|1502723.3.peg.5939"/>
<feature type="transmembrane region" description="Helical" evidence="7">
    <location>
        <begin position="207"/>
        <end position="229"/>
    </location>
</feature>
<evidence type="ECO:0000256" key="5">
    <source>
        <dbReference type="ARBA" id="ARBA00022989"/>
    </source>
</evidence>
<keyword evidence="2 7" id="KW-0813">Transport</keyword>
<evidence type="ECO:0000259" key="8">
    <source>
        <dbReference type="PROSITE" id="PS50928"/>
    </source>
</evidence>
<keyword evidence="10" id="KW-1185">Reference proteome</keyword>
<protein>
    <submittedName>
        <fullName evidence="9">ABC-type nitrate/sulfonate/bicarbonate transport system, permease component</fullName>
    </submittedName>
</protein>
<comment type="similarity">
    <text evidence="7">Belongs to the binding-protein-dependent transport system permease family.</text>
</comment>
<evidence type="ECO:0000313" key="10">
    <source>
        <dbReference type="Proteomes" id="UP000032545"/>
    </source>
</evidence>
<dbReference type="Proteomes" id="UP000032545">
    <property type="component" value="Unassembled WGS sequence"/>
</dbReference>
<feature type="transmembrane region" description="Helical" evidence="7">
    <location>
        <begin position="88"/>
        <end position="107"/>
    </location>
</feature>
<dbReference type="FunFam" id="1.10.3720.10:FF:000003">
    <property type="entry name" value="Aliphatic sulfonate ABC transporter permease"/>
    <property type="match status" value="1"/>
</dbReference>
<dbReference type="PANTHER" id="PTHR30151:SF38">
    <property type="entry name" value="ALIPHATIC SULFONATES TRANSPORT PERMEASE PROTEIN SSUC-RELATED"/>
    <property type="match status" value="1"/>
</dbReference>
<dbReference type="Pfam" id="PF00528">
    <property type="entry name" value="BPD_transp_1"/>
    <property type="match status" value="1"/>
</dbReference>
<comment type="caution">
    <text evidence="9">The sequence shown here is derived from an EMBL/GenBank/DDBJ whole genome shotgun (WGS) entry which is preliminary data.</text>
</comment>
<feature type="transmembrane region" description="Helical" evidence="7">
    <location>
        <begin position="56"/>
        <end position="76"/>
    </location>
</feature>
<evidence type="ECO:0000256" key="6">
    <source>
        <dbReference type="ARBA" id="ARBA00023136"/>
    </source>
</evidence>
<sequence>MPFLLLLAWQLLASGGAIDERLFSSPAHTAHALWMLTTNGTLASNVLVSLRRSAIGLLLGVSTAVALATVSGLWRLGEELVDSTIQMVRTVPVFALTSVFVVWFGLGELSKELLIAMACFFPVYLNVHGGIRNVDRRLVEMAVAMGKGRRQIIRHVVLPGAMPQTLVGLRYSLSISVLALVVAETLNTTSGLGYLMANAQQYLDTDVIFACVVVYCLMGITADLVVRVLEWRTLAWRTGVGNR</sequence>
<reference evidence="9 10" key="2">
    <citation type="journal article" date="2016" name="Genome Announc.">
        <title>Permanent Draft Genome Sequences for Two Variants of Frankia sp. Strain CpI1, the First Frankia Strain Isolated from Root Nodules of Comptonia peregrina.</title>
        <authorList>
            <person name="Oshone R."/>
            <person name="Hurst S.G.IV."/>
            <person name="Abebe-Akele F."/>
            <person name="Simpson S."/>
            <person name="Morris K."/>
            <person name="Thomas W.K."/>
            <person name="Tisa L.S."/>
        </authorList>
    </citation>
    <scope>NUCLEOTIDE SEQUENCE [LARGE SCALE GENOMIC DNA]</scope>
    <source>
        <strain evidence="10">CpI1-S</strain>
    </source>
</reference>
<gene>
    <name evidence="9" type="ORF">FF36_05515</name>
</gene>
<keyword evidence="3" id="KW-1003">Cell membrane</keyword>
<dbReference type="InterPro" id="IPR035906">
    <property type="entry name" value="MetI-like_sf"/>
</dbReference>
<dbReference type="PROSITE" id="PS50928">
    <property type="entry name" value="ABC_TM1"/>
    <property type="match status" value="1"/>
</dbReference>
<evidence type="ECO:0000256" key="2">
    <source>
        <dbReference type="ARBA" id="ARBA00022448"/>
    </source>
</evidence>
<dbReference type="EMBL" id="JYFN01000068">
    <property type="protein sequence ID" value="KJE20184.1"/>
    <property type="molecule type" value="Genomic_DNA"/>
</dbReference>